<keyword evidence="3" id="KW-1185">Reference proteome</keyword>
<gene>
    <name evidence="2" type="ORF">GMARGA_LOCUS19207</name>
</gene>
<feature type="compositionally biased region" description="Acidic residues" evidence="1">
    <location>
        <begin position="104"/>
        <end position="113"/>
    </location>
</feature>
<sequence>CQYSNLLTLANNGPSVQTAPTKNLSMVNGINSQDTLQTLLALLNNKSDGPQNQPSYLGIPESNETLFLPAGWHERRKPIANIPILKKKNRQVLDSSSGLVETKEVEDPDEEMAEGQTEQEKDP</sequence>
<feature type="region of interest" description="Disordered" evidence="1">
    <location>
        <begin position="91"/>
        <end position="123"/>
    </location>
</feature>
<reference evidence="2 3" key="1">
    <citation type="submission" date="2021-06" db="EMBL/GenBank/DDBJ databases">
        <authorList>
            <person name="Kallberg Y."/>
            <person name="Tangrot J."/>
            <person name="Rosling A."/>
        </authorList>
    </citation>
    <scope>NUCLEOTIDE SEQUENCE [LARGE SCALE GENOMIC DNA]</scope>
    <source>
        <strain evidence="2 3">120-4 pot B 10/14</strain>
    </source>
</reference>
<comment type="caution">
    <text evidence="2">The sequence shown here is derived from an EMBL/GenBank/DDBJ whole genome shotgun (WGS) entry which is preliminary data.</text>
</comment>
<feature type="non-terminal residue" evidence="2">
    <location>
        <position position="1"/>
    </location>
</feature>
<dbReference type="Proteomes" id="UP000789901">
    <property type="component" value="Unassembled WGS sequence"/>
</dbReference>
<organism evidence="2 3">
    <name type="scientific">Gigaspora margarita</name>
    <dbReference type="NCBI Taxonomy" id="4874"/>
    <lineage>
        <taxon>Eukaryota</taxon>
        <taxon>Fungi</taxon>
        <taxon>Fungi incertae sedis</taxon>
        <taxon>Mucoromycota</taxon>
        <taxon>Glomeromycotina</taxon>
        <taxon>Glomeromycetes</taxon>
        <taxon>Diversisporales</taxon>
        <taxon>Gigasporaceae</taxon>
        <taxon>Gigaspora</taxon>
    </lineage>
</organism>
<evidence type="ECO:0000256" key="1">
    <source>
        <dbReference type="SAM" id="MobiDB-lite"/>
    </source>
</evidence>
<proteinExistence type="predicted"/>
<evidence type="ECO:0000313" key="3">
    <source>
        <dbReference type="Proteomes" id="UP000789901"/>
    </source>
</evidence>
<evidence type="ECO:0000313" key="2">
    <source>
        <dbReference type="EMBL" id="CAG8776999.1"/>
    </source>
</evidence>
<protein>
    <submittedName>
        <fullName evidence="2">19810_t:CDS:1</fullName>
    </submittedName>
</protein>
<accession>A0ABN7VIL0</accession>
<dbReference type="EMBL" id="CAJVQB010015849">
    <property type="protein sequence ID" value="CAG8776999.1"/>
    <property type="molecule type" value="Genomic_DNA"/>
</dbReference>
<name>A0ABN7VIL0_GIGMA</name>